<dbReference type="GO" id="GO:0004633">
    <property type="term" value="F:phosphopantothenoylcysteine decarboxylase activity"/>
    <property type="evidence" value="ECO:0007669"/>
    <property type="project" value="UniProtKB-UniRule"/>
</dbReference>
<feature type="active site" description="Proton donor" evidence="3">
    <location>
        <position position="167"/>
    </location>
</feature>
<comment type="caution">
    <text evidence="3">Lacks conserved residue(s) required for the propagation of feature annotation.</text>
</comment>
<dbReference type="GO" id="GO:0015937">
    <property type="term" value="P:coenzyme A biosynthetic process"/>
    <property type="evidence" value="ECO:0007669"/>
    <property type="project" value="UniProtKB-UniRule"/>
</dbReference>
<comment type="similarity">
    <text evidence="3 4">In the N-terminal section; belongs to the HFCD (homo-oligomeric flavin containing Cys decarboxylase) superfamily.</text>
</comment>
<evidence type="ECO:0000256" key="2">
    <source>
        <dbReference type="ARBA" id="ARBA00023239"/>
    </source>
</evidence>
<comment type="similarity">
    <text evidence="3 4">In the C-terminal section; belongs to the PPC synthetase family.</text>
</comment>
<keyword evidence="3 4" id="KW-0288">FMN</keyword>
<feature type="domain" description="Flavoprotein" evidence="5">
    <location>
        <begin position="16"/>
        <end position="186"/>
    </location>
</feature>
<keyword evidence="8" id="KW-1185">Reference proteome</keyword>
<dbReference type="PANTHER" id="PTHR14359:SF6">
    <property type="entry name" value="PHOSPHOPANTOTHENOYLCYSTEINE DECARBOXYLASE"/>
    <property type="match status" value="1"/>
</dbReference>
<evidence type="ECO:0000259" key="5">
    <source>
        <dbReference type="Pfam" id="PF02441"/>
    </source>
</evidence>
<dbReference type="Pfam" id="PF02441">
    <property type="entry name" value="Flavoprotein"/>
    <property type="match status" value="1"/>
</dbReference>
<comment type="catalytic activity">
    <reaction evidence="3 4">
        <text>N-[(R)-4-phosphopantothenoyl]-L-cysteine + H(+) = (R)-4'-phosphopantetheine + CO2</text>
        <dbReference type="Rhea" id="RHEA:16793"/>
        <dbReference type="ChEBI" id="CHEBI:15378"/>
        <dbReference type="ChEBI" id="CHEBI:16526"/>
        <dbReference type="ChEBI" id="CHEBI:59458"/>
        <dbReference type="ChEBI" id="CHEBI:61723"/>
        <dbReference type="EC" id="4.1.1.36"/>
    </reaction>
</comment>
<dbReference type="Gene3D" id="3.40.50.1950">
    <property type="entry name" value="Flavin prenyltransferase-like"/>
    <property type="match status" value="1"/>
</dbReference>
<comment type="function">
    <text evidence="3">Catalyzes two sequential steps in the biosynthesis of coenzyme A. In the first step cysteine is conjugated to 4'-phosphopantothenate to form 4-phosphopantothenoylcysteine. In the second step the latter compound is decarboxylated to form 4'-phosphopantotheine.</text>
</comment>
<dbReference type="InterPro" id="IPR005252">
    <property type="entry name" value="CoaBC"/>
</dbReference>
<feature type="region of interest" description="Phosphopantothenoylcysteine decarboxylase" evidence="3">
    <location>
        <begin position="1"/>
        <end position="198"/>
    </location>
</feature>
<feature type="domain" description="DNA/pantothenate metabolism flavoprotein C-terminal" evidence="6">
    <location>
        <begin position="194"/>
        <end position="401"/>
    </location>
</feature>
<dbReference type="EC" id="4.1.1.36" evidence="3"/>
<dbReference type="InterPro" id="IPR035929">
    <property type="entry name" value="CoaB-like_sf"/>
</dbReference>
<gene>
    <name evidence="3" type="primary">coaBC</name>
    <name evidence="7" type="ORF">SAMN05216289_14018</name>
</gene>
<keyword evidence="2 3" id="KW-0456">Lyase</keyword>
<keyword evidence="3" id="KW-0460">Magnesium</keyword>
<dbReference type="PANTHER" id="PTHR14359">
    <property type="entry name" value="HOMO-OLIGOMERIC FLAVIN CONTAINING CYS DECARBOXYLASE FAMILY"/>
    <property type="match status" value="1"/>
</dbReference>
<keyword evidence="3" id="KW-0479">Metal-binding</keyword>
<dbReference type="Gene3D" id="3.40.50.10300">
    <property type="entry name" value="CoaB-like"/>
    <property type="match status" value="1"/>
</dbReference>
<evidence type="ECO:0000256" key="3">
    <source>
        <dbReference type="HAMAP-Rule" id="MF_02225"/>
    </source>
</evidence>
<keyword evidence="3 4" id="KW-0436">Ligase</keyword>
<dbReference type="Proteomes" id="UP000198575">
    <property type="component" value="Unassembled WGS sequence"/>
</dbReference>
<dbReference type="GO" id="GO:0010181">
    <property type="term" value="F:FMN binding"/>
    <property type="evidence" value="ECO:0007669"/>
    <property type="project" value="UniProtKB-UniRule"/>
</dbReference>
<dbReference type="GO" id="GO:0004632">
    <property type="term" value="F:phosphopantothenate--cysteine ligase activity"/>
    <property type="evidence" value="ECO:0007669"/>
    <property type="project" value="UniProtKB-UniRule"/>
</dbReference>
<feature type="binding site" evidence="3">
    <location>
        <position position="287"/>
    </location>
    <ligand>
        <name>CTP</name>
        <dbReference type="ChEBI" id="CHEBI:37563"/>
    </ligand>
</feature>
<comment type="function">
    <text evidence="4">Catalyzes two steps in the biosynthesis of coenzyme A. In the first step cysteine is conjugated to 4'-phosphopantothenate to form 4-phosphopantothenoylcysteine, in the latter compound is decarboxylated to form 4'-phosphopantotheine.</text>
</comment>
<protein>
    <recommendedName>
        <fullName evidence="3">Coenzyme A biosynthesis bifunctional protein CoaBC</fullName>
    </recommendedName>
    <alternativeName>
        <fullName evidence="3">DNA/pantothenate metabolism flavoprotein</fullName>
    </alternativeName>
    <alternativeName>
        <fullName evidence="3">Phosphopantothenoylcysteine synthetase/decarboxylase</fullName>
        <shortName evidence="3">PPCS-PPCDC</shortName>
    </alternativeName>
    <domain>
        <recommendedName>
            <fullName evidence="3">Phosphopantothenoylcysteine decarboxylase</fullName>
            <shortName evidence="3">PPC decarboxylase</shortName>
            <shortName evidence="3">PPC-DC</shortName>
            <ecNumber evidence="3">4.1.1.36</ecNumber>
        </recommendedName>
        <alternativeName>
            <fullName evidence="3">CoaC</fullName>
        </alternativeName>
    </domain>
    <domain>
        <recommendedName>
            <fullName evidence="3">Phosphopantothenate--cysteine ligase</fullName>
            <ecNumber evidence="3">6.3.2.5</ecNumber>
        </recommendedName>
        <alternativeName>
            <fullName evidence="3">CoaB</fullName>
        </alternativeName>
        <alternativeName>
            <fullName evidence="3">Phosphopantothenoylcysteine synthetase</fullName>
            <shortName evidence="3">PPC synthetase</shortName>
            <shortName evidence="3">PPC-S</shortName>
        </alternativeName>
    </domain>
</protein>
<comment type="catalytic activity">
    <reaction evidence="3 4">
        <text>(R)-4'-phosphopantothenate + L-cysteine + CTP = N-[(R)-4-phosphopantothenoyl]-L-cysteine + CMP + diphosphate + H(+)</text>
        <dbReference type="Rhea" id="RHEA:19397"/>
        <dbReference type="ChEBI" id="CHEBI:10986"/>
        <dbReference type="ChEBI" id="CHEBI:15378"/>
        <dbReference type="ChEBI" id="CHEBI:33019"/>
        <dbReference type="ChEBI" id="CHEBI:35235"/>
        <dbReference type="ChEBI" id="CHEBI:37563"/>
        <dbReference type="ChEBI" id="CHEBI:59458"/>
        <dbReference type="ChEBI" id="CHEBI:60377"/>
        <dbReference type="EC" id="6.3.2.5"/>
    </reaction>
</comment>
<dbReference type="EMBL" id="FOVF01000040">
    <property type="protein sequence ID" value="SFN63814.1"/>
    <property type="molecule type" value="Genomic_DNA"/>
</dbReference>
<feature type="binding site" evidence="3">
    <location>
        <position position="345"/>
    </location>
    <ligand>
        <name>CTP</name>
        <dbReference type="ChEBI" id="CHEBI:37563"/>
    </ligand>
</feature>
<keyword evidence="3 4" id="KW-0285">Flavoprotein</keyword>
<dbReference type="SUPFAM" id="SSF52507">
    <property type="entry name" value="Homo-oligomeric flavin-containing Cys decarboxylases, HFCD"/>
    <property type="match status" value="1"/>
</dbReference>
<comment type="pathway">
    <text evidence="3 4">Cofactor biosynthesis; coenzyme A biosynthesis; CoA from (R)-pantothenate: step 3/5.</text>
</comment>
<feature type="binding site" evidence="3">
    <location>
        <begin position="313"/>
        <end position="316"/>
    </location>
    <ligand>
        <name>CTP</name>
        <dbReference type="ChEBI" id="CHEBI:37563"/>
    </ligand>
</feature>
<feature type="binding site" evidence="3">
    <location>
        <position position="297"/>
    </location>
    <ligand>
        <name>CTP</name>
        <dbReference type="ChEBI" id="CHEBI:37563"/>
    </ligand>
</feature>
<dbReference type="EC" id="6.3.2.5" evidence="3"/>
<dbReference type="Pfam" id="PF04127">
    <property type="entry name" value="DFP"/>
    <property type="match status" value="1"/>
</dbReference>
<evidence type="ECO:0000256" key="1">
    <source>
        <dbReference type="ARBA" id="ARBA00022793"/>
    </source>
</evidence>
<reference evidence="7 8" key="1">
    <citation type="submission" date="2016-10" db="EMBL/GenBank/DDBJ databases">
        <authorList>
            <person name="de Groot N.N."/>
        </authorList>
    </citation>
    <scope>NUCLEOTIDE SEQUENCE [LARGE SCALE GENOMIC DNA]</scope>
    <source>
        <strain evidence="7 8">CGMCC 1.7659</strain>
    </source>
</reference>
<dbReference type="InterPro" id="IPR003382">
    <property type="entry name" value="Flavoprotein"/>
</dbReference>
<evidence type="ECO:0000256" key="4">
    <source>
        <dbReference type="RuleBase" id="RU364078"/>
    </source>
</evidence>
<dbReference type="STRING" id="578942.SAMN05216289_14018"/>
<evidence type="ECO:0000313" key="8">
    <source>
        <dbReference type="Proteomes" id="UP000198575"/>
    </source>
</evidence>
<dbReference type="NCBIfam" id="TIGR00521">
    <property type="entry name" value="coaBC_dfp"/>
    <property type="match status" value="1"/>
</dbReference>
<dbReference type="InterPro" id="IPR036551">
    <property type="entry name" value="Flavin_trans-like"/>
</dbReference>
<name>A0A1I5AMW0_9GAMM</name>
<dbReference type="GO" id="GO:0046872">
    <property type="term" value="F:metal ion binding"/>
    <property type="evidence" value="ECO:0007669"/>
    <property type="project" value="UniProtKB-KW"/>
</dbReference>
<keyword evidence="3" id="KW-0511">Multifunctional enzyme</keyword>
<dbReference type="UniPathway" id="UPA00241">
    <property type="reaction ID" value="UER00353"/>
</dbReference>
<evidence type="ECO:0000259" key="6">
    <source>
        <dbReference type="Pfam" id="PF04127"/>
    </source>
</evidence>
<proteinExistence type="inferred from homology"/>
<feature type="binding site" evidence="3">
    <location>
        <position position="349"/>
    </location>
    <ligand>
        <name>CTP</name>
        <dbReference type="ChEBI" id="CHEBI:37563"/>
    </ligand>
</feature>
<dbReference type="HAMAP" id="MF_02225">
    <property type="entry name" value="CoaBC"/>
    <property type="match status" value="1"/>
</dbReference>
<organism evidence="7 8">
    <name type="scientific">Dokdonella immobilis</name>
    <dbReference type="NCBI Taxonomy" id="578942"/>
    <lineage>
        <taxon>Bacteria</taxon>
        <taxon>Pseudomonadati</taxon>
        <taxon>Pseudomonadota</taxon>
        <taxon>Gammaproteobacteria</taxon>
        <taxon>Lysobacterales</taxon>
        <taxon>Rhodanobacteraceae</taxon>
        <taxon>Dokdonella</taxon>
    </lineage>
</organism>
<keyword evidence="1 3" id="KW-0210">Decarboxylase</keyword>
<comment type="pathway">
    <text evidence="3 4">Cofactor biosynthesis; coenzyme A biosynthesis; CoA from (R)-pantothenate: step 2/5.</text>
</comment>
<dbReference type="SUPFAM" id="SSF102645">
    <property type="entry name" value="CoaB-like"/>
    <property type="match status" value="1"/>
</dbReference>
<dbReference type="InterPro" id="IPR007085">
    <property type="entry name" value="DNA/pantothenate-metab_flavo_C"/>
</dbReference>
<comment type="cofactor">
    <cofactor evidence="3">
        <name>Mg(2+)</name>
        <dbReference type="ChEBI" id="CHEBI:18420"/>
    </cofactor>
</comment>
<accession>A0A1I5AMW0</accession>
<comment type="cofactor">
    <cofactor evidence="3">
        <name>FMN</name>
        <dbReference type="ChEBI" id="CHEBI:58210"/>
    </cofactor>
    <text evidence="3">Binds 1 FMN per subunit.</text>
</comment>
<dbReference type="GO" id="GO:0015941">
    <property type="term" value="P:pantothenate catabolic process"/>
    <property type="evidence" value="ECO:0007669"/>
    <property type="project" value="InterPro"/>
</dbReference>
<dbReference type="GO" id="GO:0071513">
    <property type="term" value="C:phosphopantothenoylcysteine decarboxylase complex"/>
    <property type="evidence" value="ECO:0007669"/>
    <property type="project" value="TreeGrafter"/>
</dbReference>
<evidence type="ECO:0000313" key="7">
    <source>
        <dbReference type="EMBL" id="SFN63814.1"/>
    </source>
</evidence>
<sequence length="413" mass="43435">MSEISYMSNASLQRVRVLLGVTGGIAAYKAAELVRRLRDAGAEVRVVLTENASRFVTAMTFQALSGNPVRSSLWDEGAEAAMGHIELARWADEILVAPASADTIARLAQGRADDLLSTLVLASSAPLSVAPAMNQQMWAQPATRANIDLLRQRGVRVLGPASGSQACGDVGEGRLLEPGELVEAMLKARGPRSLDGLSVLVSAGPTYEDIDPVRFIGNRSSGRMGFAVAAAAVQAGARVRLVAGPVALATPAGVERIDVRSARQMRDAVVASAADSDIFISAAAVGDYRPQAVSPAKLKKSGKALALELVQNPDILAELAAQAAHPFLVGFAAETNDLEHYAREKLERKGLDLIAANRVGEELGFECSENALLLLWPGGREELGMAEKGVLAKALIERVATLHAAARGKRGRG</sequence>
<feature type="binding site" evidence="3">
    <location>
        <position position="331"/>
    </location>
    <ligand>
        <name>CTP</name>
        <dbReference type="ChEBI" id="CHEBI:37563"/>
    </ligand>
</feature>
<feature type="region of interest" description="Phosphopantothenate--cysteine ligase" evidence="3">
    <location>
        <begin position="199"/>
        <end position="413"/>
    </location>
</feature>
<dbReference type="AlphaFoldDB" id="A0A1I5AMW0"/>